<dbReference type="GO" id="GO:0016209">
    <property type="term" value="F:antioxidant activity"/>
    <property type="evidence" value="ECO:0007669"/>
    <property type="project" value="InterPro"/>
</dbReference>
<feature type="signal peptide" evidence="4">
    <location>
        <begin position="1"/>
        <end position="21"/>
    </location>
</feature>
<dbReference type="CDD" id="cd02966">
    <property type="entry name" value="TlpA_like_family"/>
    <property type="match status" value="1"/>
</dbReference>
<evidence type="ECO:0000259" key="5">
    <source>
        <dbReference type="PROSITE" id="PS51352"/>
    </source>
</evidence>
<organism evidence="6 7">
    <name type="scientific">Winogradskyella luteola</name>
    <dbReference type="NCBI Taxonomy" id="2828330"/>
    <lineage>
        <taxon>Bacteria</taxon>
        <taxon>Pseudomonadati</taxon>
        <taxon>Bacteroidota</taxon>
        <taxon>Flavobacteriia</taxon>
        <taxon>Flavobacteriales</taxon>
        <taxon>Flavobacteriaceae</taxon>
        <taxon>Winogradskyella</taxon>
    </lineage>
</organism>
<keyword evidence="4" id="KW-0732">Signal</keyword>
<evidence type="ECO:0000256" key="3">
    <source>
        <dbReference type="ARBA" id="ARBA00023284"/>
    </source>
</evidence>
<dbReference type="PROSITE" id="PS51352">
    <property type="entry name" value="THIOREDOXIN_2"/>
    <property type="match status" value="1"/>
</dbReference>
<feature type="domain" description="Thioredoxin" evidence="5">
    <location>
        <begin position="93"/>
        <end position="232"/>
    </location>
</feature>
<reference evidence="6" key="1">
    <citation type="submission" date="2021-04" db="EMBL/GenBank/DDBJ databases">
        <authorList>
            <person name="Pira H."/>
            <person name="Risdian C."/>
            <person name="Wink J."/>
        </authorList>
    </citation>
    <scope>NUCLEOTIDE SEQUENCE</scope>
    <source>
        <strain evidence="6">WHY3</strain>
    </source>
</reference>
<evidence type="ECO:0000256" key="1">
    <source>
        <dbReference type="ARBA" id="ARBA00022748"/>
    </source>
</evidence>
<feature type="chain" id="PRO_5040974160" evidence="4">
    <location>
        <begin position="22"/>
        <end position="234"/>
    </location>
</feature>
<accession>A0A9X1FB73</accession>
<dbReference type="InterPro" id="IPR050553">
    <property type="entry name" value="Thioredoxin_ResA/DsbE_sf"/>
</dbReference>
<name>A0A9X1FB73_9FLAO</name>
<protein>
    <submittedName>
        <fullName evidence="6">TlpA family protein disulfide reductase</fullName>
    </submittedName>
</protein>
<dbReference type="RefSeq" id="WP_218547545.1">
    <property type="nucleotide sequence ID" value="NZ_JAGSPD010000015.1"/>
</dbReference>
<dbReference type="AlphaFoldDB" id="A0A9X1FB73"/>
<dbReference type="PANTHER" id="PTHR42852">
    <property type="entry name" value="THIOL:DISULFIDE INTERCHANGE PROTEIN DSBE"/>
    <property type="match status" value="1"/>
</dbReference>
<dbReference type="PANTHER" id="PTHR42852:SF6">
    <property type="entry name" value="THIOL:DISULFIDE INTERCHANGE PROTEIN DSBE"/>
    <property type="match status" value="1"/>
</dbReference>
<keyword evidence="7" id="KW-1185">Reference proteome</keyword>
<dbReference type="GO" id="GO:0016491">
    <property type="term" value="F:oxidoreductase activity"/>
    <property type="evidence" value="ECO:0007669"/>
    <property type="project" value="InterPro"/>
</dbReference>
<dbReference type="InterPro" id="IPR000866">
    <property type="entry name" value="AhpC/TSA"/>
</dbReference>
<keyword evidence="2" id="KW-1015">Disulfide bond</keyword>
<dbReference type="GO" id="GO:0017004">
    <property type="term" value="P:cytochrome complex assembly"/>
    <property type="evidence" value="ECO:0007669"/>
    <property type="project" value="UniProtKB-KW"/>
</dbReference>
<evidence type="ECO:0000313" key="7">
    <source>
        <dbReference type="Proteomes" id="UP001138894"/>
    </source>
</evidence>
<dbReference type="Proteomes" id="UP001138894">
    <property type="component" value="Unassembled WGS sequence"/>
</dbReference>
<proteinExistence type="predicted"/>
<evidence type="ECO:0000256" key="4">
    <source>
        <dbReference type="SAM" id="SignalP"/>
    </source>
</evidence>
<comment type="caution">
    <text evidence="6">The sequence shown here is derived from an EMBL/GenBank/DDBJ whole genome shotgun (WGS) entry which is preliminary data.</text>
</comment>
<keyword evidence="1" id="KW-0201">Cytochrome c-type biogenesis</keyword>
<dbReference type="InterPro" id="IPR013766">
    <property type="entry name" value="Thioredoxin_domain"/>
</dbReference>
<keyword evidence="3" id="KW-0676">Redox-active center</keyword>
<sequence length="234" mass="26581">MKRLLLIIALLFCVSTNTIEAQNLKIDKNTVIKNAEGKQIDLDTFSELMTSGEWTIEEKKDKKGHSYIQLKKTTEAQKEMILKMMKEQVSDSEKIGKEASEFSITDMDGNIISSENTKGKIVVLNFWFTTCKPCVKEIPELNKVYDKYKNNDKIVFASITFNEKPKVEKFLKKHPIKYPVVTDERTTISAFDISGYPTNLVIGKDGKIADYLMGGLATMGDYIESARERALKVE</sequence>
<evidence type="ECO:0000313" key="6">
    <source>
        <dbReference type="EMBL" id="MBV7270411.1"/>
    </source>
</evidence>
<gene>
    <name evidence="6" type="ORF">KCG49_14575</name>
</gene>
<dbReference type="EMBL" id="JAGSPD010000015">
    <property type="protein sequence ID" value="MBV7270411.1"/>
    <property type="molecule type" value="Genomic_DNA"/>
</dbReference>
<evidence type="ECO:0000256" key="2">
    <source>
        <dbReference type="ARBA" id="ARBA00023157"/>
    </source>
</evidence>
<dbReference type="Pfam" id="PF00578">
    <property type="entry name" value="AhpC-TSA"/>
    <property type="match status" value="1"/>
</dbReference>